<name>A0A9W6T6N2_AMBMO</name>
<organism evidence="1 2">
    <name type="scientific">Ambrosiozyma monospora</name>
    <name type="common">Yeast</name>
    <name type="synonym">Endomycopsis monosporus</name>
    <dbReference type="NCBI Taxonomy" id="43982"/>
    <lineage>
        <taxon>Eukaryota</taxon>
        <taxon>Fungi</taxon>
        <taxon>Dikarya</taxon>
        <taxon>Ascomycota</taxon>
        <taxon>Saccharomycotina</taxon>
        <taxon>Pichiomycetes</taxon>
        <taxon>Pichiales</taxon>
        <taxon>Pichiaceae</taxon>
        <taxon>Ambrosiozyma</taxon>
    </lineage>
</organism>
<accession>A0A9W6T6N2</accession>
<gene>
    <name evidence="1" type="ORF">Amon01_000976100</name>
</gene>
<evidence type="ECO:0000313" key="1">
    <source>
        <dbReference type="EMBL" id="GME78148.1"/>
    </source>
</evidence>
<reference evidence="1" key="1">
    <citation type="submission" date="2023-04" db="EMBL/GenBank/DDBJ databases">
        <title>Ambrosiozyma monospora NBRC 1965.</title>
        <authorList>
            <person name="Ichikawa N."/>
            <person name="Sato H."/>
            <person name="Tonouchi N."/>
        </authorList>
    </citation>
    <scope>NUCLEOTIDE SEQUENCE</scope>
    <source>
        <strain evidence="1">NBRC 1965</strain>
    </source>
</reference>
<dbReference type="Proteomes" id="UP001165063">
    <property type="component" value="Unassembled WGS sequence"/>
</dbReference>
<proteinExistence type="predicted"/>
<protein>
    <submittedName>
        <fullName evidence="1">Unnamed protein product</fullName>
    </submittedName>
</protein>
<comment type="caution">
    <text evidence="1">The sequence shown here is derived from an EMBL/GenBank/DDBJ whole genome shotgun (WGS) entry which is preliminary data.</text>
</comment>
<evidence type="ECO:0000313" key="2">
    <source>
        <dbReference type="Proteomes" id="UP001165063"/>
    </source>
</evidence>
<sequence>MDFVMENIMHMNPKRIRIDNWQISLNHHRFTPIADEISCFDLQSAVFVSENLNLFRNLRCIEIITKEVFDLKAIRPLLDCSYIKKIKISFLENISFGFDEESVNLSKKFEYKIKCLSLKEKFVACSTLVETAPGVHYMFCKLV</sequence>
<keyword evidence="2" id="KW-1185">Reference proteome</keyword>
<dbReference type="AlphaFoldDB" id="A0A9W6T6N2"/>
<dbReference type="EMBL" id="BSXU01012851">
    <property type="protein sequence ID" value="GME78148.1"/>
    <property type="molecule type" value="Genomic_DNA"/>
</dbReference>